<reference evidence="2 3" key="1">
    <citation type="journal article" date="2015" name="Appl. Environ. Microbiol.">
        <title>The Enterobacterium Trabulsiella odontotermitis Presents Novel Adaptations Related to Its Association with Fungus-Growing Termites.</title>
        <authorList>
            <person name="Sapountzis P."/>
            <person name="Gruntjes T."/>
            <person name="Otani S."/>
            <person name="Estevez J."/>
            <person name="da Costa R.R."/>
            <person name="Plunkett G.3rd."/>
            <person name="Perna N.T."/>
            <person name="Poulsen M."/>
        </authorList>
    </citation>
    <scope>NUCLEOTIDE SEQUENCE [LARGE SCALE GENOMIC DNA]</scope>
    <source>
        <strain evidence="2 3">12</strain>
    </source>
</reference>
<dbReference type="AlphaFoldDB" id="A0A0L0H023"/>
<evidence type="ECO:0000313" key="3">
    <source>
        <dbReference type="Proteomes" id="UP000037393"/>
    </source>
</evidence>
<dbReference type="Gene3D" id="3.20.20.80">
    <property type="entry name" value="Glycosidases"/>
    <property type="match status" value="1"/>
</dbReference>
<accession>A0A0L0H023</accession>
<name>A0A0L0H023_9ENTR</name>
<dbReference type="OrthoDB" id="9774262at2"/>
<dbReference type="Proteomes" id="UP000037393">
    <property type="component" value="Unassembled WGS sequence"/>
</dbReference>
<gene>
    <name evidence="2" type="ORF">GM31_15225</name>
</gene>
<keyword evidence="2" id="KW-0378">Hydrolase</keyword>
<dbReference type="PATRIC" id="fig|379893.4.peg.3090"/>
<dbReference type="GO" id="GO:0016798">
    <property type="term" value="F:hydrolase activity, acting on glycosyl bonds"/>
    <property type="evidence" value="ECO:0007669"/>
    <property type="project" value="UniProtKB-KW"/>
</dbReference>
<keyword evidence="2" id="KW-0326">Glycosidase</keyword>
<dbReference type="GO" id="GO:0045493">
    <property type="term" value="P:xylan catabolic process"/>
    <property type="evidence" value="ECO:0007669"/>
    <property type="project" value="UniProtKB-KW"/>
</dbReference>
<comment type="caution">
    <text evidence="2">The sequence shown here is derived from an EMBL/GenBank/DDBJ whole genome shotgun (WGS) entry which is preliminary data.</text>
</comment>
<keyword evidence="3" id="KW-1185">Reference proteome</keyword>
<dbReference type="SUPFAM" id="SSF51445">
    <property type="entry name" value="(Trans)glycosidases"/>
    <property type="match status" value="1"/>
</dbReference>
<sequence length="355" mass="41269">MYQQWSIEEARAWYQQQPWGCGFNYLPRTAVNWTEMWQEASFDAATIDQELGWASRYGYNQLRTNLPFIVWQHDRDALLSRIDQFLAIAARHDLRVMLTLLDDCAFSGDEPFLGPQKAPRPGIHNSQAAASPGRQQVMDRQRWPEIERYVRDVVRHFRDDSRVLLWDLYNEPGNGGIFADDGNSRQFDDMLEIYALSLMARLFQWAREEHPQQPLTVGAWHIADRHDCRHAFIHPIDAAALHLSDVISYHAYVDTPGQLTVLKQLARHQRPIFCTEWLARHVGCTMVEQLPLFRAQRVSAFHWGLVQGKTQTWLPWPDIARENPQPALWFHDVLTAEGKAFSQTEMALVRQLNKA</sequence>
<dbReference type="EMBL" id="JNGI01000029">
    <property type="protein sequence ID" value="KNC94296.1"/>
    <property type="molecule type" value="Genomic_DNA"/>
</dbReference>
<keyword evidence="2" id="KW-0858">Xylan degradation</keyword>
<organism evidence="2 3">
    <name type="scientific">Trabulsiella odontotermitis</name>
    <dbReference type="NCBI Taxonomy" id="379893"/>
    <lineage>
        <taxon>Bacteria</taxon>
        <taxon>Pseudomonadati</taxon>
        <taxon>Pseudomonadota</taxon>
        <taxon>Gammaproteobacteria</taxon>
        <taxon>Enterobacterales</taxon>
        <taxon>Enterobacteriaceae</taxon>
        <taxon>Trabulsiella</taxon>
    </lineage>
</organism>
<keyword evidence="2" id="KW-0624">Polysaccharide degradation</keyword>
<keyword evidence="2" id="KW-0119">Carbohydrate metabolism</keyword>
<dbReference type="InterPro" id="IPR017853">
    <property type="entry name" value="GH"/>
</dbReference>
<feature type="region of interest" description="Disordered" evidence="1">
    <location>
        <begin position="115"/>
        <end position="137"/>
    </location>
</feature>
<dbReference type="STRING" id="379893.GCA_001297775_03678"/>
<evidence type="ECO:0000256" key="1">
    <source>
        <dbReference type="SAM" id="MobiDB-lite"/>
    </source>
</evidence>
<dbReference type="RefSeq" id="WP_049856513.1">
    <property type="nucleotide sequence ID" value="NZ_JNGI01000029.1"/>
</dbReference>
<protein>
    <submittedName>
        <fullName evidence="2">1,4-beta-xylanase</fullName>
    </submittedName>
</protein>
<proteinExistence type="predicted"/>
<evidence type="ECO:0000313" key="2">
    <source>
        <dbReference type="EMBL" id="KNC94296.1"/>
    </source>
</evidence>